<protein>
    <submittedName>
        <fullName evidence="2">11105_t:CDS:1</fullName>
    </submittedName>
</protein>
<dbReference type="Proteomes" id="UP000789405">
    <property type="component" value="Unassembled WGS sequence"/>
</dbReference>
<keyword evidence="1" id="KW-0472">Membrane</keyword>
<feature type="non-terminal residue" evidence="2">
    <location>
        <position position="315"/>
    </location>
</feature>
<accession>A0A9N9PCC4</accession>
<dbReference type="OrthoDB" id="2369382at2759"/>
<keyword evidence="1" id="KW-0812">Transmembrane</keyword>
<evidence type="ECO:0000313" key="2">
    <source>
        <dbReference type="EMBL" id="CAG8808618.1"/>
    </source>
</evidence>
<name>A0A9N9PCC4_9GLOM</name>
<sequence length="315" mass="34245">SEMNMTVNRTFIESKVYSSFDVVIDPKSINTGSLPLNITTSNLSTVDTLCVGFGGQDNISDKAVGVHCWTVFGPPNITERGIEQTLYGCAAAVKASVKIINMESNSMGNINVLVKQTVSMNWYIENGSLNVTGENIPNNSMIGNIADAQTASVAGITIYTIAGSLDSQDLSSYRADGVGNLALLQQWKEQGTTEEGINSMFQRQMTDILVNMVTPTGQAMISGPIQVMIEKTCYDICFGIQNYIAIILLIMILYLLFVSTINDESAKSLSIKQIVRQMDLGRAILNTLDYLEASAANASDWEKIDGQKFISLSNK</sequence>
<dbReference type="EMBL" id="CAJVPY010044008">
    <property type="protein sequence ID" value="CAG8808618.1"/>
    <property type="molecule type" value="Genomic_DNA"/>
</dbReference>
<keyword evidence="3" id="KW-1185">Reference proteome</keyword>
<organism evidence="2 3">
    <name type="scientific">Dentiscutata erythropus</name>
    <dbReference type="NCBI Taxonomy" id="1348616"/>
    <lineage>
        <taxon>Eukaryota</taxon>
        <taxon>Fungi</taxon>
        <taxon>Fungi incertae sedis</taxon>
        <taxon>Mucoromycota</taxon>
        <taxon>Glomeromycotina</taxon>
        <taxon>Glomeromycetes</taxon>
        <taxon>Diversisporales</taxon>
        <taxon>Gigasporaceae</taxon>
        <taxon>Dentiscutata</taxon>
    </lineage>
</organism>
<comment type="caution">
    <text evidence="2">The sequence shown here is derived from an EMBL/GenBank/DDBJ whole genome shotgun (WGS) entry which is preliminary data.</text>
</comment>
<feature type="transmembrane region" description="Helical" evidence="1">
    <location>
        <begin position="243"/>
        <end position="262"/>
    </location>
</feature>
<gene>
    <name evidence="2" type="ORF">DERYTH_LOCUS24924</name>
</gene>
<reference evidence="2" key="1">
    <citation type="submission" date="2021-06" db="EMBL/GenBank/DDBJ databases">
        <authorList>
            <person name="Kallberg Y."/>
            <person name="Tangrot J."/>
            <person name="Rosling A."/>
        </authorList>
    </citation>
    <scope>NUCLEOTIDE SEQUENCE</scope>
    <source>
        <strain evidence="2">MA453B</strain>
    </source>
</reference>
<evidence type="ECO:0000256" key="1">
    <source>
        <dbReference type="SAM" id="Phobius"/>
    </source>
</evidence>
<keyword evidence="1" id="KW-1133">Transmembrane helix</keyword>
<dbReference type="AlphaFoldDB" id="A0A9N9PCC4"/>
<proteinExistence type="predicted"/>
<feature type="non-terminal residue" evidence="2">
    <location>
        <position position="1"/>
    </location>
</feature>
<evidence type="ECO:0000313" key="3">
    <source>
        <dbReference type="Proteomes" id="UP000789405"/>
    </source>
</evidence>